<keyword evidence="1" id="KW-0812">Transmembrane</keyword>
<accession>A0ABS2PAE6</accession>
<keyword evidence="3" id="KW-1185">Reference proteome</keyword>
<name>A0ABS2PAE6_9BACL</name>
<keyword evidence="1" id="KW-0472">Membrane</keyword>
<dbReference type="RefSeq" id="WP_204696580.1">
    <property type="nucleotide sequence ID" value="NZ_JAFBEC010000003.1"/>
</dbReference>
<evidence type="ECO:0000313" key="3">
    <source>
        <dbReference type="Proteomes" id="UP000741863"/>
    </source>
</evidence>
<feature type="transmembrane region" description="Helical" evidence="1">
    <location>
        <begin position="6"/>
        <end position="26"/>
    </location>
</feature>
<reference evidence="2 3" key="1">
    <citation type="submission" date="2021-01" db="EMBL/GenBank/DDBJ databases">
        <title>Genomic Encyclopedia of Type Strains, Phase IV (KMG-IV): sequencing the most valuable type-strain genomes for metagenomic binning, comparative biology and taxonomic classification.</title>
        <authorList>
            <person name="Goeker M."/>
        </authorList>
    </citation>
    <scope>NUCLEOTIDE SEQUENCE [LARGE SCALE GENOMIC DNA]</scope>
    <source>
        <strain evidence="2 3">DSM 25540</strain>
    </source>
</reference>
<dbReference type="EMBL" id="JAFBEC010000003">
    <property type="protein sequence ID" value="MBM7632392.1"/>
    <property type="molecule type" value="Genomic_DNA"/>
</dbReference>
<gene>
    <name evidence="2" type="ORF">JOD17_001485</name>
</gene>
<proteinExistence type="predicted"/>
<keyword evidence="1" id="KW-1133">Transmembrane helix</keyword>
<dbReference type="Proteomes" id="UP000741863">
    <property type="component" value="Unassembled WGS sequence"/>
</dbReference>
<comment type="caution">
    <text evidence="2">The sequence shown here is derived from an EMBL/GenBank/DDBJ whole genome shotgun (WGS) entry which is preliminary data.</text>
</comment>
<protein>
    <submittedName>
        <fullName evidence="2">Threonine/homoserine/homoserine lactone efflux protein</fullName>
    </submittedName>
</protein>
<sequence>MNIDTFFTVLIVGLLIVLSPGPQWFITIKHSIHSRKHGLAFINQNNK</sequence>
<evidence type="ECO:0000256" key="1">
    <source>
        <dbReference type="SAM" id="Phobius"/>
    </source>
</evidence>
<evidence type="ECO:0000313" key="2">
    <source>
        <dbReference type="EMBL" id="MBM7632392.1"/>
    </source>
</evidence>
<organism evidence="2 3">
    <name type="scientific">Geomicrobium sediminis</name>
    <dbReference type="NCBI Taxonomy" id="1347788"/>
    <lineage>
        <taxon>Bacteria</taxon>
        <taxon>Bacillati</taxon>
        <taxon>Bacillota</taxon>
        <taxon>Bacilli</taxon>
        <taxon>Bacillales</taxon>
        <taxon>Geomicrobium</taxon>
    </lineage>
</organism>